<evidence type="ECO:0000256" key="5">
    <source>
        <dbReference type="ARBA" id="ARBA00022692"/>
    </source>
</evidence>
<organism evidence="10 11">
    <name type="scientific">Marinicauda algicola</name>
    <dbReference type="NCBI Taxonomy" id="2029849"/>
    <lineage>
        <taxon>Bacteria</taxon>
        <taxon>Pseudomonadati</taxon>
        <taxon>Pseudomonadota</taxon>
        <taxon>Alphaproteobacteria</taxon>
        <taxon>Maricaulales</taxon>
        <taxon>Maricaulaceae</taxon>
        <taxon>Marinicauda</taxon>
    </lineage>
</organism>
<feature type="transmembrane region" description="Helical" evidence="8">
    <location>
        <begin position="422"/>
        <end position="441"/>
    </location>
</feature>
<feature type="transmembrane region" description="Helical" evidence="8">
    <location>
        <begin position="12"/>
        <end position="35"/>
    </location>
</feature>
<keyword evidence="6 8" id="KW-1133">Transmembrane helix</keyword>
<accession>A0A4S2H4Y4</accession>
<dbReference type="GO" id="GO:0010041">
    <property type="term" value="P:response to iron(III) ion"/>
    <property type="evidence" value="ECO:0007669"/>
    <property type="project" value="TreeGrafter"/>
</dbReference>
<comment type="subcellular location">
    <subcellularLocation>
        <location evidence="1">Cell membrane</location>
        <topology evidence="1">Multi-pass membrane protein</topology>
    </subcellularLocation>
</comment>
<evidence type="ECO:0000256" key="6">
    <source>
        <dbReference type="ARBA" id="ARBA00022989"/>
    </source>
</evidence>
<keyword evidence="3" id="KW-0328">Glycosyltransferase</keyword>
<dbReference type="PANTHER" id="PTHR33908:SF3">
    <property type="entry name" value="UNDECAPRENYL PHOSPHATE-ALPHA-4-AMINO-4-DEOXY-L-ARABINOSE ARABINOSYL TRANSFERASE"/>
    <property type="match status" value="1"/>
</dbReference>
<keyword evidence="4 10" id="KW-0808">Transferase</keyword>
<feature type="transmembrane region" description="Helical" evidence="8">
    <location>
        <begin position="336"/>
        <end position="354"/>
    </location>
</feature>
<protein>
    <submittedName>
        <fullName evidence="10">Glycosyltransferase family 39 protein</fullName>
    </submittedName>
</protein>
<feature type="transmembrane region" description="Helical" evidence="8">
    <location>
        <begin position="123"/>
        <end position="141"/>
    </location>
</feature>
<evidence type="ECO:0000256" key="4">
    <source>
        <dbReference type="ARBA" id="ARBA00022679"/>
    </source>
</evidence>
<evidence type="ECO:0000256" key="2">
    <source>
        <dbReference type="ARBA" id="ARBA00022475"/>
    </source>
</evidence>
<dbReference type="Proteomes" id="UP000308054">
    <property type="component" value="Unassembled WGS sequence"/>
</dbReference>
<feature type="transmembrane region" description="Helical" evidence="8">
    <location>
        <begin position="178"/>
        <end position="209"/>
    </location>
</feature>
<keyword evidence="2" id="KW-1003">Cell membrane</keyword>
<feature type="transmembrane region" description="Helical" evidence="8">
    <location>
        <begin position="279"/>
        <end position="300"/>
    </location>
</feature>
<dbReference type="InterPro" id="IPR050297">
    <property type="entry name" value="LipidA_mod_glycosyltrf_83"/>
</dbReference>
<feature type="transmembrane region" description="Helical" evidence="8">
    <location>
        <begin position="366"/>
        <end position="386"/>
    </location>
</feature>
<dbReference type="PANTHER" id="PTHR33908">
    <property type="entry name" value="MANNOSYLTRANSFERASE YKCB-RELATED"/>
    <property type="match status" value="1"/>
</dbReference>
<evidence type="ECO:0000256" key="3">
    <source>
        <dbReference type="ARBA" id="ARBA00022676"/>
    </source>
</evidence>
<keyword evidence="11" id="KW-1185">Reference proteome</keyword>
<name>A0A4S2H4Y4_9PROT</name>
<dbReference type="GO" id="GO:0005886">
    <property type="term" value="C:plasma membrane"/>
    <property type="evidence" value="ECO:0007669"/>
    <property type="project" value="UniProtKB-SubCell"/>
</dbReference>
<evidence type="ECO:0000259" key="9">
    <source>
        <dbReference type="Pfam" id="PF13231"/>
    </source>
</evidence>
<dbReference type="OrthoDB" id="9810951at2"/>
<dbReference type="GO" id="GO:0009103">
    <property type="term" value="P:lipopolysaccharide biosynthetic process"/>
    <property type="evidence" value="ECO:0007669"/>
    <property type="project" value="TreeGrafter"/>
</dbReference>
<dbReference type="GO" id="GO:0016763">
    <property type="term" value="F:pentosyltransferase activity"/>
    <property type="evidence" value="ECO:0007669"/>
    <property type="project" value="TreeGrafter"/>
</dbReference>
<keyword evidence="7 8" id="KW-0472">Membrane</keyword>
<evidence type="ECO:0000313" key="11">
    <source>
        <dbReference type="Proteomes" id="UP000308054"/>
    </source>
</evidence>
<dbReference type="AlphaFoldDB" id="A0A4S2H4Y4"/>
<evidence type="ECO:0000313" key="10">
    <source>
        <dbReference type="EMBL" id="TGY90498.1"/>
    </source>
</evidence>
<evidence type="ECO:0000256" key="8">
    <source>
        <dbReference type="SAM" id="Phobius"/>
    </source>
</evidence>
<feature type="domain" description="Glycosyltransferase RgtA/B/C/D-like" evidence="9">
    <location>
        <begin position="67"/>
        <end position="240"/>
    </location>
</feature>
<feature type="transmembrane region" description="Helical" evidence="8">
    <location>
        <begin position="221"/>
        <end position="245"/>
    </location>
</feature>
<evidence type="ECO:0000256" key="7">
    <source>
        <dbReference type="ARBA" id="ARBA00023136"/>
    </source>
</evidence>
<gene>
    <name evidence="10" type="ORF">E5163_05095</name>
</gene>
<dbReference type="RefSeq" id="WP_135994996.1">
    <property type="nucleotide sequence ID" value="NZ_CP071057.1"/>
</dbReference>
<evidence type="ECO:0000256" key="1">
    <source>
        <dbReference type="ARBA" id="ARBA00004651"/>
    </source>
</evidence>
<reference evidence="10 11" key="1">
    <citation type="journal article" date="2017" name="Int. J. Syst. Evol. Microbiol.">
        <title>Marinicauda algicola sp. nov., isolated from a marine red alga Rhodosorus marinus.</title>
        <authorList>
            <person name="Jeong S.E."/>
            <person name="Jeon S.H."/>
            <person name="Chun B.H."/>
            <person name="Kim D.W."/>
            <person name="Jeon C.O."/>
        </authorList>
    </citation>
    <scope>NUCLEOTIDE SEQUENCE [LARGE SCALE GENOMIC DNA]</scope>
    <source>
        <strain evidence="10 11">JCM 31718</strain>
    </source>
</reference>
<feature type="transmembrane region" description="Helical" evidence="8">
    <location>
        <begin position="392"/>
        <end position="415"/>
    </location>
</feature>
<proteinExistence type="predicted"/>
<dbReference type="InterPro" id="IPR038731">
    <property type="entry name" value="RgtA/B/C-like"/>
</dbReference>
<comment type="caution">
    <text evidence="10">The sequence shown here is derived from an EMBL/GenBank/DDBJ whole genome shotgun (WGS) entry which is preliminary data.</text>
</comment>
<feature type="transmembrane region" description="Helical" evidence="8">
    <location>
        <begin position="99"/>
        <end position="117"/>
    </location>
</feature>
<feature type="transmembrane region" description="Helical" evidence="8">
    <location>
        <begin position="312"/>
        <end position="330"/>
    </location>
</feature>
<sequence length="569" mass="59067">MTAFERLLAPPRAALIAMALAALAALAGLFTVPVIDRDEARYAQATAQMLESGDPVRIRFQDEPRHKKPVAIYWLQAASVALVSDPAAREIWAWRLPSLLGTMLAALAVHLAGLALAGRRAAFAGASLFAVSVMLATEGAIAKTDAALAAACAFAFLSLVKVRLAASRPDDPGAHPGAWAAAGWAAVAVGAMIKGPVAPLAMGLAVIALSVWERRTGWWRFYLHWPGPLLAAAIVAPWLIAVQIATGGEFLADMLGGDVAPKIASGHEGHGAPPGAHTLLLPVLFFPAIAFLPAGLAAALRGLREGGDGARAARLALAWAVPFFVLFELMPTKLPHYTLPAWPGLAVLAGWGLAELSRTRPLVRTLGAGLALLGALVLAGLVIALARRFEGPQALAAAGGVLLVLCTLAAGFMAVRARRWTALGLAILAALTFHVVARGLVLPASGELFLTRALTRELGGTGLLAGDPQIVSTYTEPSLVFALRGDVELVDVSELAGVLEASRGPLVVILDTARLAEAPDREAAQALRARLEAAACARYAVSGFNYSRGDPTSLLVLRIGGCPQTESPA</sequence>
<dbReference type="EMBL" id="SRXW01000001">
    <property type="protein sequence ID" value="TGY90498.1"/>
    <property type="molecule type" value="Genomic_DNA"/>
</dbReference>
<keyword evidence="5 8" id="KW-0812">Transmembrane</keyword>
<dbReference type="Pfam" id="PF13231">
    <property type="entry name" value="PMT_2"/>
    <property type="match status" value="1"/>
</dbReference>